<protein>
    <submittedName>
        <fullName evidence="1">Uncharacterized protein</fullName>
    </submittedName>
</protein>
<reference evidence="1 2" key="1">
    <citation type="submission" date="2016-05" db="EMBL/GenBank/DDBJ databases">
        <title>Microbial solvent formation.</title>
        <authorList>
            <person name="Poehlein A."/>
            <person name="Montoya Solano J.D."/>
            <person name="Flitsch S."/>
            <person name="Krabben P."/>
            <person name="Duerre P."/>
            <person name="Daniel R."/>
        </authorList>
    </citation>
    <scope>NUCLEOTIDE SEQUENCE [LARGE SCALE GENOMIC DNA]</scope>
    <source>
        <strain evidence="1 2">DSM 2619</strain>
    </source>
</reference>
<name>A0A1S8T702_9CLOT</name>
<dbReference type="EMBL" id="LZZM01000213">
    <property type="protein sequence ID" value="OOM73567.1"/>
    <property type="molecule type" value="Genomic_DNA"/>
</dbReference>
<comment type="caution">
    <text evidence="1">The sequence shown here is derived from an EMBL/GenBank/DDBJ whole genome shotgun (WGS) entry which is preliminary data.</text>
</comment>
<sequence>MFENRYPLFNSGRLLKIEMLEELRNFPREFLDVQLKGYSDGIIYGCDINEGL</sequence>
<evidence type="ECO:0000313" key="1">
    <source>
        <dbReference type="EMBL" id="OOM73567.1"/>
    </source>
</evidence>
<dbReference type="STRING" id="29367.CLPUN_44630"/>
<proteinExistence type="predicted"/>
<accession>A0A1S8T702</accession>
<dbReference type="Proteomes" id="UP000190890">
    <property type="component" value="Unassembled WGS sequence"/>
</dbReference>
<dbReference type="OrthoDB" id="1664853at2"/>
<dbReference type="RefSeq" id="WP_158078825.1">
    <property type="nucleotide sequence ID" value="NZ_LZZM01000213.1"/>
</dbReference>
<keyword evidence="2" id="KW-1185">Reference proteome</keyword>
<organism evidence="1 2">
    <name type="scientific">Clostridium puniceum</name>
    <dbReference type="NCBI Taxonomy" id="29367"/>
    <lineage>
        <taxon>Bacteria</taxon>
        <taxon>Bacillati</taxon>
        <taxon>Bacillota</taxon>
        <taxon>Clostridia</taxon>
        <taxon>Eubacteriales</taxon>
        <taxon>Clostridiaceae</taxon>
        <taxon>Clostridium</taxon>
    </lineage>
</organism>
<gene>
    <name evidence="1" type="ORF">CLPUN_44630</name>
</gene>
<dbReference type="AlphaFoldDB" id="A0A1S8T702"/>
<evidence type="ECO:0000313" key="2">
    <source>
        <dbReference type="Proteomes" id="UP000190890"/>
    </source>
</evidence>